<sequence length="314" mass="35851">MEKIHHSYVEIRGLKLHLAEIGNGGGPVVIFLHGFPEIWYSWRYQMVAAANAGFRAIAPDFRGYGLSELPADPENTTFKDLVDDILGILDFFQFHKVFLVGKDFGARVAHHFALLHQERIFAVVTLGLPFLPSGPEAFPIHLLPKGFYMLRWREPGRPEKDFGRFPVKTVVKNIYILFSGSELPVANDEEQEIMDMVDPSTPLPPWFREEDLHQYAALYEKSGFQTALQVPYRAWLEEYGVNHLKINVPNLLIMGGKDYAMKFGGLGDYITSGKVKEFVPDLQVNFIQEGTHFVQEQFPEEVNDLVINFLKKHT</sequence>
<dbReference type="EMBL" id="CM044705">
    <property type="protein sequence ID" value="KAI5660822.1"/>
    <property type="molecule type" value="Genomic_DNA"/>
</dbReference>
<name>A0ACC0AIT6_CATRO</name>
<comment type="caution">
    <text evidence="1">The sequence shown here is derived from an EMBL/GenBank/DDBJ whole genome shotgun (WGS) entry which is preliminary data.</text>
</comment>
<gene>
    <name evidence="1" type="ORF">M9H77_20145</name>
</gene>
<organism evidence="1 2">
    <name type="scientific">Catharanthus roseus</name>
    <name type="common">Madagascar periwinkle</name>
    <name type="synonym">Vinca rosea</name>
    <dbReference type="NCBI Taxonomy" id="4058"/>
    <lineage>
        <taxon>Eukaryota</taxon>
        <taxon>Viridiplantae</taxon>
        <taxon>Streptophyta</taxon>
        <taxon>Embryophyta</taxon>
        <taxon>Tracheophyta</taxon>
        <taxon>Spermatophyta</taxon>
        <taxon>Magnoliopsida</taxon>
        <taxon>eudicotyledons</taxon>
        <taxon>Gunneridae</taxon>
        <taxon>Pentapetalae</taxon>
        <taxon>asterids</taxon>
        <taxon>lamiids</taxon>
        <taxon>Gentianales</taxon>
        <taxon>Apocynaceae</taxon>
        <taxon>Rauvolfioideae</taxon>
        <taxon>Vinceae</taxon>
        <taxon>Catharanthinae</taxon>
        <taxon>Catharanthus</taxon>
    </lineage>
</organism>
<dbReference type="Proteomes" id="UP001060085">
    <property type="component" value="Linkage Group LG05"/>
</dbReference>
<evidence type="ECO:0000313" key="1">
    <source>
        <dbReference type="EMBL" id="KAI5660822.1"/>
    </source>
</evidence>
<reference evidence="2" key="1">
    <citation type="journal article" date="2023" name="Nat. Plants">
        <title>Single-cell RNA sequencing provides a high-resolution roadmap for understanding the multicellular compartmentation of specialized metabolism.</title>
        <authorList>
            <person name="Sun S."/>
            <person name="Shen X."/>
            <person name="Li Y."/>
            <person name="Li Y."/>
            <person name="Wang S."/>
            <person name="Li R."/>
            <person name="Zhang H."/>
            <person name="Shen G."/>
            <person name="Guo B."/>
            <person name="Wei J."/>
            <person name="Xu J."/>
            <person name="St-Pierre B."/>
            <person name="Chen S."/>
            <person name="Sun C."/>
        </authorList>
    </citation>
    <scope>NUCLEOTIDE SEQUENCE [LARGE SCALE GENOMIC DNA]</scope>
</reference>
<evidence type="ECO:0000313" key="2">
    <source>
        <dbReference type="Proteomes" id="UP001060085"/>
    </source>
</evidence>
<protein>
    <submittedName>
        <fullName evidence="1">Uncharacterized protein</fullName>
    </submittedName>
</protein>
<accession>A0ACC0AIT6</accession>
<proteinExistence type="predicted"/>
<keyword evidence="2" id="KW-1185">Reference proteome</keyword>